<dbReference type="EMBL" id="CP002444">
    <property type="protein sequence ID" value="ADU96014.1"/>
    <property type="molecule type" value="Genomic_DNA"/>
</dbReference>
<dbReference type="AlphaFoldDB" id="E8T309"/>
<keyword evidence="2" id="KW-1185">Reference proteome</keyword>
<dbReference type="HOGENOM" id="CLU_3104874_0_0_0"/>
<reference evidence="1" key="1">
    <citation type="submission" date="2011-01" db="EMBL/GenBank/DDBJ databases">
        <title>Complete sequence of chromosome of Thermovibrio ammonificans HB-1.</title>
        <authorList>
            <consortium name="US DOE Joint Genome Institute"/>
            <person name="Lucas S."/>
            <person name="Copeland A."/>
            <person name="Lapidus A."/>
            <person name="Cheng J.-F."/>
            <person name="Goodwin L."/>
            <person name="Pitluck S."/>
            <person name="Davenport K."/>
            <person name="Detter J.C."/>
            <person name="Han C."/>
            <person name="Tapia R."/>
            <person name="Land M."/>
            <person name="Hauser L."/>
            <person name="Kyrpides N."/>
            <person name="Ivanova N."/>
            <person name="Ovchinnikova G."/>
            <person name="Vetriani C."/>
            <person name="Woyke T."/>
        </authorList>
    </citation>
    <scope>NUCLEOTIDE SEQUENCE [LARGE SCALE GENOMIC DNA]</scope>
    <source>
        <strain evidence="1">HB-1</strain>
    </source>
</reference>
<dbReference type="KEGG" id="tam:Theam_0040"/>
<dbReference type="RefSeq" id="WP_013536800.1">
    <property type="nucleotide sequence ID" value="NC_014926.1"/>
</dbReference>
<dbReference type="STRING" id="648996.Theam_0040"/>
<evidence type="ECO:0000313" key="2">
    <source>
        <dbReference type="Proteomes" id="UP000006362"/>
    </source>
</evidence>
<name>E8T309_THEA1</name>
<gene>
    <name evidence="1" type="ordered locus">Theam_0040</name>
</gene>
<dbReference type="Proteomes" id="UP000006362">
    <property type="component" value="Chromosome"/>
</dbReference>
<evidence type="ECO:0000313" key="1">
    <source>
        <dbReference type="EMBL" id="ADU96014.1"/>
    </source>
</evidence>
<protein>
    <submittedName>
        <fullName evidence="1">Uncharacterized protein</fullName>
    </submittedName>
</protein>
<accession>E8T309</accession>
<organism evidence="1 2">
    <name type="scientific">Thermovibrio ammonificans (strain DSM 15698 / JCM 12110 / HB-1)</name>
    <dbReference type="NCBI Taxonomy" id="648996"/>
    <lineage>
        <taxon>Bacteria</taxon>
        <taxon>Pseudomonadati</taxon>
        <taxon>Aquificota</taxon>
        <taxon>Aquificia</taxon>
        <taxon>Desulfurobacteriales</taxon>
        <taxon>Desulfurobacteriaceae</taxon>
        <taxon>Thermovibrio</taxon>
    </lineage>
</organism>
<sequence>MNVPGKELKLFTVVIDEKSGLTIEVEGNTLEKALAEALEKLTGIKTTVVED</sequence>
<proteinExistence type="predicted"/>